<proteinExistence type="predicted"/>
<reference evidence="4 5" key="1">
    <citation type="submission" date="2016-12" db="EMBL/GenBank/DDBJ databases">
        <title>The genomes of Aspergillus section Nigri reveals drivers in fungal speciation.</title>
        <authorList>
            <consortium name="DOE Joint Genome Institute"/>
            <person name="Vesth T.C."/>
            <person name="Nybo J."/>
            <person name="Theobald S."/>
            <person name="Brandl J."/>
            <person name="Frisvad J.C."/>
            <person name="Nielsen K.F."/>
            <person name="Lyhne E.K."/>
            <person name="Kogle M.E."/>
            <person name="Kuo A."/>
            <person name="Riley R."/>
            <person name="Clum A."/>
            <person name="Nolan M."/>
            <person name="Lipzen A."/>
            <person name="Salamov A."/>
            <person name="Henrissat B."/>
            <person name="Wiebenga A."/>
            <person name="De Vries R.P."/>
            <person name="Grigoriev I.V."/>
            <person name="Mortensen U.H."/>
            <person name="Andersen M.R."/>
            <person name="Baker S.E."/>
        </authorList>
    </citation>
    <scope>NUCLEOTIDE SEQUENCE [LARGE SCALE GENOMIC DNA]</scope>
    <source>
        <strain evidence="4 5">JOP 1030-1</strain>
    </source>
</reference>
<feature type="region of interest" description="Disordered" evidence="1">
    <location>
        <begin position="86"/>
        <end position="113"/>
    </location>
</feature>
<dbReference type="Proteomes" id="UP000248349">
    <property type="component" value="Unassembled WGS sequence"/>
</dbReference>
<accession>A0A318ZI59</accession>
<evidence type="ECO:0000256" key="1">
    <source>
        <dbReference type="SAM" id="MobiDB-lite"/>
    </source>
</evidence>
<organism evidence="4 5">
    <name type="scientific">Aspergillus saccharolyticus JOP 1030-1</name>
    <dbReference type="NCBI Taxonomy" id="1450539"/>
    <lineage>
        <taxon>Eukaryota</taxon>
        <taxon>Fungi</taxon>
        <taxon>Dikarya</taxon>
        <taxon>Ascomycota</taxon>
        <taxon>Pezizomycotina</taxon>
        <taxon>Eurotiomycetes</taxon>
        <taxon>Eurotiomycetidae</taxon>
        <taxon>Eurotiales</taxon>
        <taxon>Aspergillaceae</taxon>
        <taxon>Aspergillus</taxon>
        <taxon>Aspergillus subgen. Circumdati</taxon>
    </lineage>
</organism>
<keyword evidence="2" id="KW-0812">Transmembrane</keyword>
<evidence type="ECO:0000259" key="3">
    <source>
        <dbReference type="SMART" id="SM00974"/>
    </source>
</evidence>
<protein>
    <recommendedName>
        <fullName evidence="3">Bacteriophage T5 Orf172 DNA-binding domain-containing protein</fullName>
    </recommendedName>
</protein>
<dbReference type="RefSeq" id="XP_025432439.1">
    <property type="nucleotide sequence ID" value="XM_025578026.1"/>
</dbReference>
<sequence>MSTWIPFVYAQARRIWEYGLLVSGNQILVDALLPAHKDNAGAVYREPFQTPQRGSSGAGQKDYTLQEWHKQKLLHFSEACEANEAHEPFNPEEQSDRPSTPDESFSDEQYDPDFPSIVPILKKKTLNEIVTAMKGILCRRCTFENGWVYTFSVPNSEKSLFPDTTSDPSKLLVKIGKTSRYPNVREGEHRRDCQREHWKIHHTEPFKEYECVESLALNELQNKNMTFVKKCACNVRHREYFDVEEVVAFGILEFWYDWLQEYRPYTSGGTLKPFWRERLDLFTAEKSGYFKCRECKSNNNTTVNPETEACSACLRAGWEAWAKLTKFEYNFWYKISNLRYRVGEARASYSLETSAKCFLGVICLRLFFLVGCRCHQVIAAWLDDAVYAMFLTLGILFDSVITLVLFFWLCFAKGRKGLTHVHEEVNARASGSPRRTRQISEVESKPPRDSSVTPPQPPGVKVIDRPSITVTKIFENKASPTPSTLSGDTEVETESPGFPKPPKATRSHKRLNNKKSTKILGGRLEIGNGEPGMPRTQPRSRTRAAVEKRVKASASLCPLKPCKTRKVHKTSQVYKAY</sequence>
<dbReference type="EMBL" id="KZ821227">
    <property type="protein sequence ID" value="PYH46457.1"/>
    <property type="molecule type" value="Genomic_DNA"/>
</dbReference>
<feature type="region of interest" description="Disordered" evidence="1">
    <location>
        <begin position="428"/>
        <end position="541"/>
    </location>
</feature>
<feature type="domain" description="Bacteriophage T5 Orf172 DNA-binding" evidence="3">
    <location>
        <begin position="167"/>
        <end position="255"/>
    </location>
</feature>
<keyword evidence="2" id="KW-0472">Membrane</keyword>
<dbReference type="SMART" id="SM00974">
    <property type="entry name" value="T5orf172"/>
    <property type="match status" value="1"/>
</dbReference>
<name>A0A318ZI59_9EURO</name>
<dbReference type="Pfam" id="PF10544">
    <property type="entry name" value="T5orf172"/>
    <property type="match status" value="1"/>
</dbReference>
<gene>
    <name evidence="4" type="ORF">BP01DRAFT_390735</name>
</gene>
<dbReference type="OrthoDB" id="3511049at2759"/>
<evidence type="ECO:0000313" key="4">
    <source>
        <dbReference type="EMBL" id="PYH46457.1"/>
    </source>
</evidence>
<feature type="compositionally biased region" description="Basic and acidic residues" evidence="1">
    <location>
        <begin position="86"/>
        <end position="100"/>
    </location>
</feature>
<keyword evidence="5" id="KW-1185">Reference proteome</keyword>
<evidence type="ECO:0000256" key="2">
    <source>
        <dbReference type="SAM" id="Phobius"/>
    </source>
</evidence>
<feature type="compositionally biased region" description="Polar residues" evidence="1">
    <location>
        <begin position="478"/>
        <end position="487"/>
    </location>
</feature>
<dbReference type="InterPro" id="IPR018306">
    <property type="entry name" value="Phage_T5_Orf172_DNA-bd"/>
</dbReference>
<feature type="transmembrane region" description="Helical" evidence="2">
    <location>
        <begin position="387"/>
        <end position="411"/>
    </location>
</feature>
<evidence type="ECO:0000313" key="5">
    <source>
        <dbReference type="Proteomes" id="UP000248349"/>
    </source>
</evidence>
<dbReference type="GeneID" id="37079255"/>
<dbReference type="AlphaFoldDB" id="A0A318ZI59"/>
<feature type="compositionally biased region" description="Basic and acidic residues" evidence="1">
    <location>
        <begin position="438"/>
        <end position="448"/>
    </location>
</feature>
<dbReference type="STRING" id="1450539.A0A318ZI59"/>
<feature type="compositionally biased region" description="Basic residues" evidence="1">
    <location>
        <begin position="503"/>
        <end position="517"/>
    </location>
</feature>
<keyword evidence="2" id="KW-1133">Transmembrane helix</keyword>